<dbReference type="Proteomes" id="UP000199310">
    <property type="component" value="Unassembled WGS sequence"/>
</dbReference>
<dbReference type="GO" id="GO:0004311">
    <property type="term" value="F:geranylgeranyl diphosphate synthase activity"/>
    <property type="evidence" value="ECO:0007669"/>
    <property type="project" value="InterPro"/>
</dbReference>
<keyword evidence="1" id="KW-0808">Transferase</keyword>
<dbReference type="STRING" id="29529.SAMN04488122_2367"/>
<dbReference type="InterPro" id="IPR002060">
    <property type="entry name" value="Squ/phyt_synthse"/>
</dbReference>
<dbReference type="Gene3D" id="1.10.600.10">
    <property type="entry name" value="Farnesyl Diphosphate Synthase"/>
    <property type="match status" value="1"/>
</dbReference>
<dbReference type="InterPro" id="IPR044843">
    <property type="entry name" value="Trans_IPPS_bact-type"/>
</dbReference>
<dbReference type="Pfam" id="PF00494">
    <property type="entry name" value="SQS_PSY"/>
    <property type="match status" value="1"/>
</dbReference>
<dbReference type="OrthoDB" id="9787280at2"/>
<accession>A0A1I0R755</accession>
<dbReference type="GO" id="GO:0016117">
    <property type="term" value="P:carotenoid biosynthetic process"/>
    <property type="evidence" value="ECO:0007669"/>
    <property type="project" value="UniProtKB-ARBA"/>
</dbReference>
<evidence type="ECO:0000256" key="1">
    <source>
        <dbReference type="ARBA" id="ARBA00022679"/>
    </source>
</evidence>
<name>A0A1I0R755_9BACT</name>
<protein>
    <submittedName>
        <fullName evidence="2">Phytoene/squalene synthetase</fullName>
    </submittedName>
</protein>
<dbReference type="SFLD" id="SFLDG01212">
    <property type="entry name" value="Phytoene_synthase_like"/>
    <property type="match status" value="1"/>
</dbReference>
<sequence length="281" mass="32374">MNTIATYNQACLRCSEIITRQYSTSFSWAIHLLHKDLRAPIHAIYGFVRLADEIVDTFHEHNKQALLEQFCADTDQALATGISMNPILQSFGDTVHKYRISQHLIDAFLQSMRMDLDKSSYADHQELDEYIYGSAEVVGLMCLHVFCEGNETQFLQLQPAARKLGAAFQKINFLRDLNDDSIELKRNYFPEIVCNTFNQEVKQQIEANIMADFEGAYEGILHLPPKARLGVYVAYRYYYSLLKKIKRKLPSCIMQERVRIPDHSKLAILLVAGIRSRFNLL</sequence>
<gene>
    <name evidence="2" type="ORF">SAMN04488122_2367</name>
</gene>
<dbReference type="InterPro" id="IPR019845">
    <property type="entry name" value="Squalene/phytoene_synthase_CS"/>
</dbReference>
<dbReference type="GO" id="GO:0051996">
    <property type="term" value="F:squalene synthase [NAD(P)H] activity"/>
    <property type="evidence" value="ECO:0007669"/>
    <property type="project" value="InterPro"/>
</dbReference>
<dbReference type="CDD" id="cd00683">
    <property type="entry name" value="Trans_IPPS_HH"/>
    <property type="match status" value="1"/>
</dbReference>
<dbReference type="AlphaFoldDB" id="A0A1I0R755"/>
<reference evidence="3" key="1">
    <citation type="submission" date="2016-10" db="EMBL/GenBank/DDBJ databases">
        <authorList>
            <person name="Varghese N."/>
            <person name="Submissions S."/>
        </authorList>
    </citation>
    <scope>NUCLEOTIDE SEQUENCE [LARGE SCALE GENOMIC DNA]</scope>
    <source>
        <strain evidence="3">DSM 3695</strain>
    </source>
</reference>
<dbReference type="InterPro" id="IPR033904">
    <property type="entry name" value="Trans_IPPS_HH"/>
</dbReference>
<evidence type="ECO:0000313" key="3">
    <source>
        <dbReference type="Proteomes" id="UP000199310"/>
    </source>
</evidence>
<dbReference type="SFLD" id="SFLDG01018">
    <property type="entry name" value="Squalene/Phytoene_Synthase_Lik"/>
    <property type="match status" value="1"/>
</dbReference>
<dbReference type="RefSeq" id="WP_089894877.1">
    <property type="nucleotide sequence ID" value="NZ_FOJG01000001.1"/>
</dbReference>
<dbReference type="PANTHER" id="PTHR31480">
    <property type="entry name" value="BIFUNCTIONAL LYCOPENE CYCLASE/PHYTOENE SYNTHASE"/>
    <property type="match status" value="1"/>
</dbReference>
<proteinExistence type="predicted"/>
<dbReference type="SUPFAM" id="SSF48576">
    <property type="entry name" value="Terpenoid synthases"/>
    <property type="match status" value="1"/>
</dbReference>
<keyword evidence="3" id="KW-1185">Reference proteome</keyword>
<organism evidence="2 3">
    <name type="scientific">Chitinophaga arvensicola</name>
    <dbReference type="NCBI Taxonomy" id="29529"/>
    <lineage>
        <taxon>Bacteria</taxon>
        <taxon>Pseudomonadati</taxon>
        <taxon>Bacteroidota</taxon>
        <taxon>Chitinophagia</taxon>
        <taxon>Chitinophagales</taxon>
        <taxon>Chitinophagaceae</taxon>
        <taxon>Chitinophaga</taxon>
    </lineage>
</organism>
<dbReference type="InterPro" id="IPR008949">
    <property type="entry name" value="Isoprenoid_synthase_dom_sf"/>
</dbReference>
<dbReference type="PROSITE" id="PS01045">
    <property type="entry name" value="SQUALEN_PHYTOEN_SYN_2"/>
    <property type="match status" value="1"/>
</dbReference>
<dbReference type="EMBL" id="FOJG01000001">
    <property type="protein sequence ID" value="SEW36261.1"/>
    <property type="molecule type" value="Genomic_DNA"/>
</dbReference>
<dbReference type="SFLD" id="SFLDS00005">
    <property type="entry name" value="Isoprenoid_Synthase_Type_I"/>
    <property type="match status" value="1"/>
</dbReference>
<evidence type="ECO:0000313" key="2">
    <source>
        <dbReference type="EMBL" id="SEW36261.1"/>
    </source>
</evidence>